<dbReference type="SUPFAM" id="SSF49344">
    <property type="entry name" value="CBD9-like"/>
    <property type="match status" value="1"/>
</dbReference>
<dbReference type="PANTHER" id="PTHR47797">
    <property type="entry name" value="DEHYDROGENASE, PUTATIVE (AFU_ORTHOLOGUE AFUA_8G05805)-RELATED"/>
    <property type="match status" value="1"/>
</dbReference>
<dbReference type="OrthoDB" id="413885at2759"/>
<feature type="signal peptide" evidence="1">
    <location>
        <begin position="1"/>
        <end position="19"/>
    </location>
</feature>
<evidence type="ECO:0000313" key="3">
    <source>
        <dbReference type="EMBL" id="KAF2248175.1"/>
    </source>
</evidence>
<gene>
    <name evidence="3" type="ORF">BU26DRAFT_605688</name>
</gene>
<keyword evidence="4" id="KW-1185">Reference proteome</keyword>
<dbReference type="PANTHER" id="PTHR47797:SF5">
    <property type="entry name" value="CELLOBIOSE DEHYDROGENASE CYTOCHROME DOMAIN-CONTAINING PROTEIN"/>
    <property type="match status" value="1"/>
</dbReference>
<name>A0A6A6IC77_9PLEO</name>
<dbReference type="EMBL" id="ML987196">
    <property type="protein sequence ID" value="KAF2248175.1"/>
    <property type="molecule type" value="Genomic_DNA"/>
</dbReference>
<dbReference type="Pfam" id="PF16010">
    <property type="entry name" value="CDH-cyt"/>
    <property type="match status" value="1"/>
</dbReference>
<sequence>MRLSQAITAAISLCSTASAQTGQSTKYYDATTGITYSSVTLPNGVTYRVALPVNSPTSDAIVQIVAPSKFGWCGIAWGGQMTNNPLTVAWPSGQSAIVSSRIAFSHNAIPPAYTGATYTYLKPTRTASEQWTVTARRQGCTRWSSSTGGDYNLDTKSQTTFAYACSGTAPTSPSSNSSTFMQHDQNGIWTHDLDMARNASFTQWCGTALDPERSEFGVGEKWDEGNVGAVPACASPLADYTKVKENERLHLNVIRVPKAVYCEAKEVLFRDDILAFEGSAGFKAFLLSGPRALGRAERLTKLAIAIAPKGNEAHFWNYALRELYLPGGSVAAPVPHFPALRMLQLYLGSGSLQFNEWEKWSDGFWI</sequence>
<feature type="domain" description="Cellobiose dehydrogenase-like cytochrome" evidence="2">
    <location>
        <begin position="27"/>
        <end position="202"/>
    </location>
</feature>
<dbReference type="CDD" id="cd09630">
    <property type="entry name" value="CDH_like_cytochrome"/>
    <property type="match status" value="1"/>
</dbReference>
<accession>A0A6A6IC77</accession>
<organism evidence="3 4">
    <name type="scientific">Trematosphaeria pertusa</name>
    <dbReference type="NCBI Taxonomy" id="390896"/>
    <lineage>
        <taxon>Eukaryota</taxon>
        <taxon>Fungi</taxon>
        <taxon>Dikarya</taxon>
        <taxon>Ascomycota</taxon>
        <taxon>Pezizomycotina</taxon>
        <taxon>Dothideomycetes</taxon>
        <taxon>Pleosporomycetidae</taxon>
        <taxon>Pleosporales</taxon>
        <taxon>Massarineae</taxon>
        <taxon>Trematosphaeriaceae</taxon>
        <taxon>Trematosphaeria</taxon>
    </lineage>
</organism>
<evidence type="ECO:0000313" key="4">
    <source>
        <dbReference type="Proteomes" id="UP000800094"/>
    </source>
</evidence>
<proteinExistence type="predicted"/>
<dbReference type="Proteomes" id="UP000800094">
    <property type="component" value="Unassembled WGS sequence"/>
</dbReference>
<keyword evidence="1" id="KW-0732">Signal</keyword>
<dbReference type="AlphaFoldDB" id="A0A6A6IC77"/>
<protein>
    <submittedName>
        <fullName evidence="3">Iron reductase domain protein</fullName>
    </submittedName>
</protein>
<dbReference type="GeneID" id="54588940"/>
<reference evidence="3" key="1">
    <citation type="journal article" date="2020" name="Stud. Mycol.">
        <title>101 Dothideomycetes genomes: a test case for predicting lifestyles and emergence of pathogens.</title>
        <authorList>
            <person name="Haridas S."/>
            <person name="Albert R."/>
            <person name="Binder M."/>
            <person name="Bloem J."/>
            <person name="Labutti K."/>
            <person name="Salamov A."/>
            <person name="Andreopoulos B."/>
            <person name="Baker S."/>
            <person name="Barry K."/>
            <person name="Bills G."/>
            <person name="Bluhm B."/>
            <person name="Cannon C."/>
            <person name="Castanera R."/>
            <person name="Culley D."/>
            <person name="Daum C."/>
            <person name="Ezra D."/>
            <person name="Gonzalez J."/>
            <person name="Henrissat B."/>
            <person name="Kuo A."/>
            <person name="Liang C."/>
            <person name="Lipzen A."/>
            <person name="Lutzoni F."/>
            <person name="Magnuson J."/>
            <person name="Mondo S."/>
            <person name="Nolan M."/>
            <person name="Ohm R."/>
            <person name="Pangilinan J."/>
            <person name="Park H.-J."/>
            <person name="Ramirez L."/>
            <person name="Alfaro M."/>
            <person name="Sun H."/>
            <person name="Tritt A."/>
            <person name="Yoshinaga Y."/>
            <person name="Zwiers L.-H."/>
            <person name="Turgeon B."/>
            <person name="Goodwin S."/>
            <person name="Spatafora J."/>
            <person name="Crous P."/>
            <person name="Grigoriev I."/>
        </authorList>
    </citation>
    <scope>NUCLEOTIDE SEQUENCE</scope>
    <source>
        <strain evidence="3">CBS 122368</strain>
    </source>
</reference>
<evidence type="ECO:0000259" key="2">
    <source>
        <dbReference type="Pfam" id="PF16010"/>
    </source>
</evidence>
<dbReference type="InterPro" id="IPR015920">
    <property type="entry name" value="Cellobiose_DH-like_cyt"/>
</dbReference>
<feature type="chain" id="PRO_5025531140" evidence="1">
    <location>
        <begin position="20"/>
        <end position="366"/>
    </location>
</feature>
<dbReference type="Gene3D" id="2.60.40.1210">
    <property type="entry name" value="Cellobiose dehydrogenase, cytochrome domain"/>
    <property type="match status" value="1"/>
</dbReference>
<evidence type="ECO:0000256" key="1">
    <source>
        <dbReference type="SAM" id="SignalP"/>
    </source>
</evidence>
<dbReference type="RefSeq" id="XP_033683179.1">
    <property type="nucleotide sequence ID" value="XM_033835610.1"/>
</dbReference>